<keyword evidence="4" id="KW-1185">Reference proteome</keyword>
<feature type="binding site" evidence="1">
    <location>
        <position position="258"/>
    </location>
    <ligand>
        <name>a divalent metal cation</name>
        <dbReference type="ChEBI" id="CHEBI:60240"/>
        <label>1</label>
    </ligand>
</feature>
<dbReference type="CDD" id="cd01310">
    <property type="entry name" value="TatD_DNAse"/>
    <property type="match status" value="1"/>
</dbReference>
<feature type="binding site" evidence="1">
    <location>
        <position position="184"/>
    </location>
    <ligand>
        <name>a divalent metal cation</name>
        <dbReference type="ChEBI" id="CHEBI:60240"/>
        <label>2</label>
    </ligand>
</feature>
<dbReference type="KEGG" id="celz:E5225_13765"/>
<dbReference type="GO" id="GO:0046872">
    <property type="term" value="F:metal ion binding"/>
    <property type="evidence" value="ECO:0007669"/>
    <property type="project" value="UniProtKB-KW"/>
</dbReference>
<feature type="binding site" evidence="1">
    <location>
        <position position="25"/>
    </location>
    <ligand>
        <name>a divalent metal cation</name>
        <dbReference type="ChEBI" id="CHEBI:60240"/>
        <label>1</label>
    </ligand>
</feature>
<evidence type="ECO:0000256" key="1">
    <source>
        <dbReference type="PIRSR" id="PIRSR005902-1"/>
    </source>
</evidence>
<dbReference type="RefSeq" id="WP_135975450.1">
    <property type="nucleotide sequence ID" value="NZ_CP039291.1"/>
</dbReference>
<accession>A0A4P7SJX1</accession>
<evidence type="ECO:0000313" key="3">
    <source>
        <dbReference type="EMBL" id="QCB94462.1"/>
    </source>
</evidence>
<keyword evidence="1" id="KW-0479">Metal-binding</keyword>
<protein>
    <submittedName>
        <fullName evidence="3">TatD family deoxyribonuclease</fullName>
    </submittedName>
</protein>
<reference evidence="3 4" key="1">
    <citation type="submission" date="2019-04" db="EMBL/GenBank/DDBJ databases">
        <title>Isolation and identification of Cellulomonas shaoxiangyii sp. Nov. isolated from feces of the Tibetan antelopes (Pantholops hodgsonii) in the Qinghai-Tibet plateau of China.</title>
        <authorList>
            <person name="Tian Z."/>
        </authorList>
    </citation>
    <scope>NUCLEOTIDE SEQUENCE [LARGE SCALE GENOMIC DNA]</scope>
    <source>
        <strain evidence="3 4">Z28</strain>
    </source>
</reference>
<dbReference type="PIRSF" id="PIRSF005902">
    <property type="entry name" value="DNase_TatD"/>
    <property type="match status" value="1"/>
</dbReference>
<dbReference type="EMBL" id="CP039291">
    <property type="protein sequence ID" value="QCB94462.1"/>
    <property type="molecule type" value="Genomic_DNA"/>
</dbReference>
<organism evidence="3 4">
    <name type="scientific">Cellulomonas shaoxiangyii</name>
    <dbReference type="NCBI Taxonomy" id="2566013"/>
    <lineage>
        <taxon>Bacteria</taxon>
        <taxon>Bacillati</taxon>
        <taxon>Actinomycetota</taxon>
        <taxon>Actinomycetes</taxon>
        <taxon>Micrococcales</taxon>
        <taxon>Cellulomonadaceae</taxon>
        <taxon>Cellulomonas</taxon>
    </lineage>
</organism>
<gene>
    <name evidence="3" type="ORF">E5225_13765</name>
</gene>
<sequence>MGRKQRERGWPPAPEPLPLPVIDDHTHLESVVDWRADGWDPTDPGVHPDLAAHLARAAQVGVTRMVQVGCDLDALAWTDAAVRAHGALVGAVAIHPNEAVLHAGVREVAPDGLDPDPQPRHDVPLDEAVARVAAVARDNPRVRAIGETGLDFFRAGDAGRAVQREAFRAHVALAKELGLALQIHDRDAHEEVVDVLLRDGAPERTVFHCFSGGAALAEVAARHGWFCSFAGPVSFPANDDLRAALRVLPPALVLVETDAPYLTVHPYRGRPNAPYLLPGTVRTVAEVTGRSLGDVCAQVGAAAEAVYGSW</sequence>
<proteinExistence type="predicted"/>
<dbReference type="PANTHER" id="PTHR46124">
    <property type="entry name" value="D-AMINOACYL-TRNA DEACYLASE"/>
    <property type="match status" value="1"/>
</dbReference>
<feature type="region of interest" description="Disordered" evidence="2">
    <location>
        <begin position="1"/>
        <end position="21"/>
    </location>
</feature>
<dbReference type="GO" id="GO:0016788">
    <property type="term" value="F:hydrolase activity, acting on ester bonds"/>
    <property type="evidence" value="ECO:0007669"/>
    <property type="project" value="InterPro"/>
</dbReference>
<name>A0A4P7SJX1_9CELL</name>
<dbReference type="InterPro" id="IPR032466">
    <property type="entry name" value="Metal_Hydrolase"/>
</dbReference>
<feature type="binding site" evidence="1">
    <location>
        <position position="27"/>
    </location>
    <ligand>
        <name>a divalent metal cation</name>
        <dbReference type="ChEBI" id="CHEBI:60240"/>
        <label>1</label>
    </ligand>
</feature>
<dbReference type="OrthoDB" id="9810005at2"/>
<feature type="binding site" evidence="1">
    <location>
        <position position="208"/>
    </location>
    <ligand>
        <name>a divalent metal cation</name>
        <dbReference type="ChEBI" id="CHEBI:60240"/>
        <label>2</label>
    </ligand>
</feature>
<dbReference type="InterPro" id="IPR001130">
    <property type="entry name" value="TatD-like"/>
</dbReference>
<evidence type="ECO:0000256" key="2">
    <source>
        <dbReference type="SAM" id="MobiDB-lite"/>
    </source>
</evidence>
<dbReference type="GO" id="GO:0005829">
    <property type="term" value="C:cytosol"/>
    <property type="evidence" value="ECO:0007669"/>
    <property type="project" value="TreeGrafter"/>
</dbReference>
<dbReference type="PANTHER" id="PTHR46124:SF2">
    <property type="entry name" value="D-AMINOACYL-TRNA DEACYLASE"/>
    <property type="match status" value="1"/>
</dbReference>
<feature type="binding site" evidence="1">
    <location>
        <position position="147"/>
    </location>
    <ligand>
        <name>a divalent metal cation</name>
        <dbReference type="ChEBI" id="CHEBI:60240"/>
        <label>1</label>
    </ligand>
</feature>
<dbReference type="Pfam" id="PF01026">
    <property type="entry name" value="TatD_DNase"/>
    <property type="match status" value="1"/>
</dbReference>
<dbReference type="SUPFAM" id="SSF51556">
    <property type="entry name" value="Metallo-dependent hydrolases"/>
    <property type="match status" value="1"/>
</dbReference>
<dbReference type="AlphaFoldDB" id="A0A4P7SJX1"/>
<evidence type="ECO:0000313" key="4">
    <source>
        <dbReference type="Proteomes" id="UP000296469"/>
    </source>
</evidence>
<dbReference type="Gene3D" id="3.20.20.140">
    <property type="entry name" value="Metal-dependent hydrolases"/>
    <property type="match status" value="1"/>
</dbReference>
<dbReference type="Proteomes" id="UP000296469">
    <property type="component" value="Chromosome"/>
</dbReference>